<dbReference type="STRING" id="768700.MSU_0246"/>
<dbReference type="HOGENOM" id="CLU_2451464_0_0_14"/>
<name>F0QQM0_MYCSL</name>
<reference evidence="1 2" key="1">
    <citation type="journal article" date="2011" name="J. Bacteriol.">
        <title>Complete genome sequences of two hemotropic Mycoplasmas, Mycoplasma haemofelis strain Ohio2 and Mycoplasma suis strain Illinois.</title>
        <authorList>
            <person name="Messick J.B."/>
            <person name="Santos A.P."/>
            <person name="Guimaraes A.M."/>
        </authorList>
    </citation>
    <scope>NUCLEOTIDE SEQUENCE [LARGE SCALE GENOMIC DNA]</scope>
    <source>
        <strain evidence="1 2">Illinois</strain>
    </source>
</reference>
<dbReference type="EMBL" id="CP002525">
    <property type="protein sequence ID" value="ADX97790.1"/>
    <property type="molecule type" value="Genomic_DNA"/>
</dbReference>
<keyword evidence="2" id="KW-1185">Reference proteome</keyword>
<dbReference type="RefSeq" id="WP_013609738.1">
    <property type="nucleotide sequence ID" value="NC_015155.1"/>
</dbReference>
<protein>
    <submittedName>
        <fullName evidence="1">Uncharacterized protein</fullName>
    </submittedName>
</protein>
<dbReference type="Proteomes" id="UP000007484">
    <property type="component" value="Chromosome"/>
</dbReference>
<evidence type="ECO:0000313" key="2">
    <source>
        <dbReference type="Proteomes" id="UP000007484"/>
    </source>
</evidence>
<sequence>MGRNGHQIKEEENCEGLMNRKLGENKNLLLSWMDVEQSKAKKVLKYYGLWNSDSKFTNNKRKSWKSGNWSCSRQFSGKDRFAITCDYYR</sequence>
<accession>F0QQM0</accession>
<dbReference type="KEGG" id="mss:MSU_0246"/>
<proteinExistence type="predicted"/>
<gene>
    <name evidence="1" type="ordered locus">MSU_0246</name>
</gene>
<dbReference type="AlphaFoldDB" id="F0QQM0"/>
<organism evidence="1 2">
    <name type="scientific">Mycoplasma suis (strain Illinois)</name>
    <dbReference type="NCBI Taxonomy" id="768700"/>
    <lineage>
        <taxon>Bacteria</taxon>
        <taxon>Bacillati</taxon>
        <taxon>Mycoplasmatota</taxon>
        <taxon>Mollicutes</taxon>
        <taxon>Mycoplasmataceae</taxon>
        <taxon>Mycoplasma</taxon>
    </lineage>
</organism>
<evidence type="ECO:0000313" key="1">
    <source>
        <dbReference type="EMBL" id="ADX97790.1"/>
    </source>
</evidence>